<comment type="similarity">
    <text evidence="3 11">Belongs to the glycosyltransferase 31 family.</text>
</comment>
<comment type="subcellular location">
    <subcellularLocation>
        <location evidence="1 11">Golgi apparatus membrane</location>
        <topology evidence="1 11">Single-pass type II membrane protein</topology>
    </subcellularLocation>
</comment>
<evidence type="ECO:0000313" key="14">
    <source>
        <dbReference type="Proteomes" id="UP001314263"/>
    </source>
</evidence>
<evidence type="ECO:0000256" key="11">
    <source>
        <dbReference type="RuleBase" id="RU363063"/>
    </source>
</evidence>
<dbReference type="AlphaFoldDB" id="A0AAV1IJ53"/>
<protein>
    <recommendedName>
        <fullName evidence="11">Hexosyltransferase</fullName>
        <ecNumber evidence="11">2.4.1.-</ecNumber>
    </recommendedName>
</protein>
<dbReference type="Pfam" id="PF01762">
    <property type="entry name" value="Galactosyl_T"/>
    <property type="match status" value="1"/>
</dbReference>
<feature type="transmembrane region" description="Helical" evidence="11">
    <location>
        <begin position="32"/>
        <end position="52"/>
    </location>
</feature>
<evidence type="ECO:0000256" key="12">
    <source>
        <dbReference type="SAM" id="MobiDB-lite"/>
    </source>
</evidence>
<evidence type="ECO:0000256" key="9">
    <source>
        <dbReference type="ARBA" id="ARBA00023034"/>
    </source>
</evidence>
<comment type="caution">
    <text evidence="13">The sequence shown here is derived from an EMBL/GenBank/DDBJ whole genome shotgun (WGS) entry which is preliminary data.</text>
</comment>
<feature type="region of interest" description="Disordered" evidence="12">
    <location>
        <begin position="183"/>
        <end position="203"/>
    </location>
</feature>
<dbReference type="Proteomes" id="UP001314263">
    <property type="component" value="Unassembled WGS sequence"/>
</dbReference>
<evidence type="ECO:0000256" key="10">
    <source>
        <dbReference type="ARBA" id="ARBA00023136"/>
    </source>
</evidence>
<dbReference type="Gene3D" id="3.90.550.50">
    <property type="match status" value="1"/>
</dbReference>
<dbReference type="GO" id="GO:0008378">
    <property type="term" value="F:galactosyltransferase activity"/>
    <property type="evidence" value="ECO:0007669"/>
    <property type="project" value="TreeGrafter"/>
</dbReference>
<keyword evidence="5" id="KW-0808">Transferase</keyword>
<keyword evidence="8 11" id="KW-1133">Transmembrane helix</keyword>
<keyword evidence="4 11" id="KW-0328">Glycosyltransferase</keyword>
<evidence type="ECO:0000256" key="6">
    <source>
        <dbReference type="ARBA" id="ARBA00022692"/>
    </source>
</evidence>
<evidence type="ECO:0000256" key="5">
    <source>
        <dbReference type="ARBA" id="ARBA00022679"/>
    </source>
</evidence>
<evidence type="ECO:0000256" key="7">
    <source>
        <dbReference type="ARBA" id="ARBA00022968"/>
    </source>
</evidence>
<evidence type="ECO:0000256" key="2">
    <source>
        <dbReference type="ARBA" id="ARBA00004922"/>
    </source>
</evidence>
<organism evidence="13 14">
    <name type="scientific">Coccomyxa viridis</name>
    <dbReference type="NCBI Taxonomy" id="1274662"/>
    <lineage>
        <taxon>Eukaryota</taxon>
        <taxon>Viridiplantae</taxon>
        <taxon>Chlorophyta</taxon>
        <taxon>core chlorophytes</taxon>
        <taxon>Trebouxiophyceae</taxon>
        <taxon>Trebouxiophyceae incertae sedis</taxon>
        <taxon>Coccomyxaceae</taxon>
        <taxon>Coccomyxa</taxon>
    </lineage>
</organism>
<sequence>MTPERARRANSGEGSPLSSPLRYAHGLKSRGSFFSLIAFGVATTLFVAIYLLSAGKRDHLSLCWLYENDSDGSCAQLLGALSREPACAGSGSGQGMPQRCCALASVLAAKRCHCSLSAAKQAVARLSGVRQQCLQQSRSIVEMEFFVPDGSSLRRGGQLISNTALELLEDELLSEEEERRVSEGRAVEGAPETEQVHAQAPGPSATAFRVVSQMRWHGGLSGETSGVRLFVGVLTGGANADRRAAIRQTWGGDKRLHRVMFFSAKPKDEGVFDTLRREAADQGDVVVLPGVFEHYHNITHQTLEILRAASMDPVATHALKVDDDSYVHVDALLNLLSKLPTQHLFLGNIDEGPGGPHRDPASPWHVTEEEWPSRHYPMWAHGAGYVLSKDLVREVAAGAALKASNHRIFKLEDIAMGSWVEYVAKERGWGVQYMSHAGFNFAGCASTDVVSHYIRPAQAQCMFAKGGRSCCKSAQLEDGPTEVQPMRRALLGGLV</sequence>
<evidence type="ECO:0000256" key="4">
    <source>
        <dbReference type="ARBA" id="ARBA00022676"/>
    </source>
</evidence>
<evidence type="ECO:0000313" key="13">
    <source>
        <dbReference type="EMBL" id="CAK0785968.1"/>
    </source>
</evidence>
<keyword evidence="10 11" id="KW-0472">Membrane</keyword>
<comment type="cofactor">
    <cofactor evidence="11">
        <name>Mn(2+)</name>
        <dbReference type="ChEBI" id="CHEBI:29035"/>
    </cofactor>
</comment>
<accession>A0AAV1IJ53</accession>
<gene>
    <name evidence="13" type="ORF">CVIRNUC_009181</name>
</gene>
<name>A0AAV1IJ53_9CHLO</name>
<proteinExistence type="inferred from homology"/>
<keyword evidence="14" id="KW-1185">Reference proteome</keyword>
<dbReference type="EMBL" id="CAUYUE010000013">
    <property type="protein sequence ID" value="CAK0785968.1"/>
    <property type="molecule type" value="Genomic_DNA"/>
</dbReference>
<dbReference type="PANTHER" id="PTHR11214:SF3">
    <property type="entry name" value="BETA-1,3-GALACTOSYLTRANSFERASE 6"/>
    <property type="match status" value="1"/>
</dbReference>
<dbReference type="GO" id="GO:0000139">
    <property type="term" value="C:Golgi membrane"/>
    <property type="evidence" value="ECO:0007669"/>
    <property type="project" value="UniProtKB-SubCell"/>
</dbReference>
<evidence type="ECO:0000256" key="3">
    <source>
        <dbReference type="ARBA" id="ARBA00008661"/>
    </source>
</evidence>
<evidence type="ECO:0000256" key="1">
    <source>
        <dbReference type="ARBA" id="ARBA00004323"/>
    </source>
</evidence>
<dbReference type="EC" id="2.4.1.-" evidence="11"/>
<keyword evidence="6 11" id="KW-0812">Transmembrane</keyword>
<keyword evidence="7 11" id="KW-0735">Signal-anchor</keyword>
<dbReference type="InterPro" id="IPR002659">
    <property type="entry name" value="Glyco_trans_31"/>
</dbReference>
<keyword evidence="11" id="KW-0464">Manganese</keyword>
<evidence type="ECO:0000256" key="8">
    <source>
        <dbReference type="ARBA" id="ARBA00022989"/>
    </source>
</evidence>
<dbReference type="PANTHER" id="PTHR11214">
    <property type="entry name" value="BETA-1,3-N-ACETYLGLUCOSAMINYLTRANSFERASE"/>
    <property type="match status" value="1"/>
</dbReference>
<keyword evidence="9 11" id="KW-0333">Golgi apparatus</keyword>
<reference evidence="13 14" key="1">
    <citation type="submission" date="2023-10" db="EMBL/GenBank/DDBJ databases">
        <authorList>
            <person name="Maclean D."/>
            <person name="Macfadyen A."/>
        </authorList>
    </citation>
    <scope>NUCLEOTIDE SEQUENCE [LARGE SCALE GENOMIC DNA]</scope>
</reference>
<comment type="pathway">
    <text evidence="2">Protein modification; protein glycosylation.</text>
</comment>